<keyword evidence="8" id="KW-0902">Two-component regulatory system</keyword>
<feature type="transmembrane region" description="Helical" evidence="9">
    <location>
        <begin position="68"/>
        <end position="88"/>
    </location>
</feature>
<keyword evidence="9" id="KW-1133">Transmembrane helix</keyword>
<evidence type="ECO:0000256" key="4">
    <source>
        <dbReference type="ARBA" id="ARBA00022679"/>
    </source>
</evidence>
<name>A0A0B9AQW4_BRELN</name>
<dbReference type="PANTHER" id="PTHR24421">
    <property type="entry name" value="NITRATE/NITRITE SENSOR PROTEIN NARX-RELATED"/>
    <property type="match status" value="1"/>
</dbReference>
<evidence type="ECO:0000256" key="8">
    <source>
        <dbReference type="ARBA" id="ARBA00023012"/>
    </source>
</evidence>
<dbReference type="GO" id="GO:0046983">
    <property type="term" value="F:protein dimerization activity"/>
    <property type="evidence" value="ECO:0007669"/>
    <property type="project" value="InterPro"/>
</dbReference>
<dbReference type="SUPFAM" id="SSF55874">
    <property type="entry name" value="ATPase domain of HSP90 chaperone/DNA topoisomerase II/histidine kinase"/>
    <property type="match status" value="1"/>
</dbReference>
<protein>
    <recommendedName>
        <fullName evidence="2">histidine kinase</fullName>
        <ecNumber evidence="2">2.7.13.3</ecNumber>
    </recommendedName>
</protein>
<dbReference type="Pfam" id="PF23539">
    <property type="entry name" value="DUF7134"/>
    <property type="match status" value="1"/>
</dbReference>
<keyword evidence="7" id="KW-0067">ATP-binding</keyword>
<comment type="catalytic activity">
    <reaction evidence="1">
        <text>ATP + protein L-histidine = ADP + protein N-phospho-L-histidine.</text>
        <dbReference type="EC" id="2.7.13.3"/>
    </reaction>
</comment>
<reference evidence="12 13" key="1">
    <citation type="submission" date="2014-11" db="EMBL/GenBank/DDBJ databases">
        <title>Draft Genome Sequence of Brevibacterium linens AE038-8.</title>
        <authorList>
            <person name="Maizel D."/>
            <person name="Utturkar S.M."/>
            <person name="Brown S.D."/>
            <person name="Ferrero M."/>
            <person name="Rosen B.P."/>
        </authorList>
    </citation>
    <scope>NUCLEOTIDE SEQUENCE [LARGE SCALE GENOMIC DNA]</scope>
    <source>
        <strain evidence="12 13">AE038-8</strain>
    </source>
</reference>
<dbReference type="Gene3D" id="1.20.5.1930">
    <property type="match status" value="1"/>
</dbReference>
<evidence type="ECO:0000256" key="9">
    <source>
        <dbReference type="SAM" id="Phobius"/>
    </source>
</evidence>
<feature type="transmembrane region" description="Helical" evidence="9">
    <location>
        <begin position="138"/>
        <end position="160"/>
    </location>
</feature>
<dbReference type="CDD" id="cd16917">
    <property type="entry name" value="HATPase_UhpB-NarQ-NarX-like"/>
    <property type="match status" value="1"/>
</dbReference>
<dbReference type="Proteomes" id="UP000031488">
    <property type="component" value="Unassembled WGS sequence"/>
</dbReference>
<dbReference type="RefSeq" id="WP_052239832.1">
    <property type="nucleotide sequence ID" value="NZ_JTJZ01000016.1"/>
</dbReference>
<evidence type="ECO:0000256" key="6">
    <source>
        <dbReference type="ARBA" id="ARBA00022777"/>
    </source>
</evidence>
<evidence type="ECO:0000256" key="3">
    <source>
        <dbReference type="ARBA" id="ARBA00022553"/>
    </source>
</evidence>
<dbReference type="Pfam" id="PF07730">
    <property type="entry name" value="HisKA_3"/>
    <property type="match status" value="1"/>
</dbReference>
<sequence>MGSADVSETGEERERLEPWLTDASLAVAVTLVISLVIAADAESSPLPGVAWAIGFGALMLLRRRLPLTVLAVTVFGIFAYYALNLPPIGMILPAVGALYSTAEVRRTSWAVLGAAVLIAVSTFYRFDDLDPRAQLTGYGFVTELALAAAAIALGSVVRLVRETRAQSARIAALTTAEESRAAEARMHSERVRIARDLHDTIGHTLSVASLHTSVAAEAVDPDDRAAALERVRGATSEALRELRRTVKVLREESAGVTDPGPASALGLASISTVIEAARAAGLDVTVDLGVDPARLPRAVDAAAFRIVQESVTNVLRHSGASAARVSGQVHGDELIVRIHDDGHGGSADTAAGAGIRGMSERAGLLGGRLAAGPNGEGFEVIAHLPIEVEEDE</sequence>
<evidence type="ECO:0000259" key="10">
    <source>
        <dbReference type="Pfam" id="PF07730"/>
    </source>
</evidence>
<dbReference type="InterPro" id="IPR050482">
    <property type="entry name" value="Sensor_HK_TwoCompSys"/>
</dbReference>
<keyword evidence="6 12" id="KW-0418">Kinase</keyword>
<keyword evidence="13" id="KW-1185">Reference proteome</keyword>
<evidence type="ECO:0000256" key="7">
    <source>
        <dbReference type="ARBA" id="ARBA00022840"/>
    </source>
</evidence>
<gene>
    <name evidence="12" type="ORF">AE0388_1187</name>
</gene>
<keyword evidence="5" id="KW-0547">Nucleotide-binding</keyword>
<dbReference type="InterPro" id="IPR011712">
    <property type="entry name" value="Sig_transdc_His_kin_sub3_dim/P"/>
</dbReference>
<feature type="transmembrane region" description="Helical" evidence="9">
    <location>
        <begin position="108"/>
        <end position="126"/>
    </location>
</feature>
<dbReference type="OrthoDB" id="227596at2"/>
<accession>A0A0B9AQW4</accession>
<dbReference type="EC" id="2.7.13.3" evidence="2"/>
<dbReference type="GO" id="GO:0005524">
    <property type="term" value="F:ATP binding"/>
    <property type="evidence" value="ECO:0007669"/>
    <property type="project" value="UniProtKB-KW"/>
</dbReference>
<dbReference type="InterPro" id="IPR055558">
    <property type="entry name" value="DUF7134"/>
</dbReference>
<dbReference type="EMBL" id="JTJZ01000016">
    <property type="protein sequence ID" value="KHS53244.1"/>
    <property type="molecule type" value="Genomic_DNA"/>
</dbReference>
<keyword evidence="9" id="KW-0812">Transmembrane</keyword>
<dbReference type="InterPro" id="IPR036890">
    <property type="entry name" value="HATPase_C_sf"/>
</dbReference>
<dbReference type="GO" id="GO:0000155">
    <property type="term" value="F:phosphorelay sensor kinase activity"/>
    <property type="evidence" value="ECO:0007669"/>
    <property type="project" value="InterPro"/>
</dbReference>
<organism evidence="12 13">
    <name type="scientific">Brevibacterium linens</name>
    <dbReference type="NCBI Taxonomy" id="1703"/>
    <lineage>
        <taxon>Bacteria</taxon>
        <taxon>Bacillati</taxon>
        <taxon>Actinomycetota</taxon>
        <taxon>Actinomycetes</taxon>
        <taxon>Micrococcales</taxon>
        <taxon>Brevibacteriaceae</taxon>
        <taxon>Brevibacterium</taxon>
    </lineage>
</organism>
<evidence type="ECO:0000313" key="13">
    <source>
        <dbReference type="Proteomes" id="UP000031488"/>
    </source>
</evidence>
<keyword evidence="4" id="KW-0808">Transferase</keyword>
<feature type="transmembrane region" description="Helical" evidence="9">
    <location>
        <begin position="19"/>
        <end position="39"/>
    </location>
</feature>
<dbReference type="PATRIC" id="fig|1703.6.peg.1076"/>
<feature type="transmembrane region" description="Helical" evidence="9">
    <location>
        <begin position="45"/>
        <end position="61"/>
    </location>
</feature>
<proteinExistence type="predicted"/>
<evidence type="ECO:0000256" key="2">
    <source>
        <dbReference type="ARBA" id="ARBA00012438"/>
    </source>
</evidence>
<evidence type="ECO:0000313" key="12">
    <source>
        <dbReference type="EMBL" id="KHS53244.1"/>
    </source>
</evidence>
<keyword evidence="3" id="KW-0597">Phosphoprotein</keyword>
<evidence type="ECO:0000259" key="11">
    <source>
        <dbReference type="Pfam" id="PF23539"/>
    </source>
</evidence>
<keyword evidence="9" id="KW-0472">Membrane</keyword>
<dbReference type="AlphaFoldDB" id="A0A0B9AQW4"/>
<feature type="domain" description="Signal transduction histidine kinase subgroup 3 dimerisation and phosphoacceptor" evidence="10">
    <location>
        <begin position="189"/>
        <end position="252"/>
    </location>
</feature>
<evidence type="ECO:0000256" key="5">
    <source>
        <dbReference type="ARBA" id="ARBA00022741"/>
    </source>
</evidence>
<evidence type="ECO:0000256" key="1">
    <source>
        <dbReference type="ARBA" id="ARBA00000085"/>
    </source>
</evidence>
<comment type="caution">
    <text evidence="12">The sequence shown here is derived from an EMBL/GenBank/DDBJ whole genome shotgun (WGS) entry which is preliminary data.</text>
</comment>
<dbReference type="GO" id="GO:0016020">
    <property type="term" value="C:membrane"/>
    <property type="evidence" value="ECO:0007669"/>
    <property type="project" value="InterPro"/>
</dbReference>
<dbReference type="Gene3D" id="3.30.565.10">
    <property type="entry name" value="Histidine kinase-like ATPase, C-terminal domain"/>
    <property type="match status" value="1"/>
</dbReference>
<feature type="domain" description="DUF7134" evidence="11">
    <location>
        <begin position="15"/>
        <end position="158"/>
    </location>
</feature>
<dbReference type="PANTHER" id="PTHR24421:SF10">
    <property type="entry name" value="NITRATE_NITRITE SENSOR PROTEIN NARQ"/>
    <property type="match status" value="1"/>
</dbReference>